<dbReference type="GO" id="GO:0004124">
    <property type="term" value="F:cysteine synthase activity"/>
    <property type="evidence" value="ECO:0007669"/>
    <property type="project" value="UniProtKB-EC"/>
</dbReference>
<dbReference type="EMBL" id="UOEU01000821">
    <property type="protein sequence ID" value="VAW40987.1"/>
    <property type="molecule type" value="Genomic_DNA"/>
</dbReference>
<dbReference type="Gene3D" id="3.40.50.1100">
    <property type="match status" value="2"/>
</dbReference>
<evidence type="ECO:0000256" key="1">
    <source>
        <dbReference type="ARBA" id="ARBA00001933"/>
    </source>
</evidence>
<dbReference type="SUPFAM" id="SSF53686">
    <property type="entry name" value="Tryptophan synthase beta subunit-like PLP-dependent enzymes"/>
    <property type="match status" value="1"/>
</dbReference>
<dbReference type="PROSITE" id="PS00901">
    <property type="entry name" value="CYS_SYNTHASE"/>
    <property type="match status" value="1"/>
</dbReference>
<protein>
    <submittedName>
        <fullName evidence="5">Cysteine synthase B</fullName>
        <ecNumber evidence="5">2.5.1.47</ecNumber>
    </submittedName>
</protein>
<proteinExistence type="inferred from homology"/>
<evidence type="ECO:0000256" key="3">
    <source>
        <dbReference type="ARBA" id="ARBA00022898"/>
    </source>
</evidence>
<dbReference type="Pfam" id="PF00291">
    <property type="entry name" value="PALP"/>
    <property type="match status" value="1"/>
</dbReference>
<gene>
    <name evidence="5" type="ORF">MNBD_CHLOROFLEXI01-1399</name>
</gene>
<keyword evidence="5" id="KW-0808">Transferase</keyword>
<dbReference type="PANTHER" id="PTHR10314">
    <property type="entry name" value="CYSTATHIONINE BETA-SYNTHASE"/>
    <property type="match status" value="1"/>
</dbReference>
<accession>A0A3B0VRA8</accession>
<comment type="cofactor">
    <cofactor evidence="1">
        <name>pyridoxal 5'-phosphate</name>
        <dbReference type="ChEBI" id="CHEBI:597326"/>
    </cofactor>
</comment>
<dbReference type="InterPro" id="IPR001216">
    <property type="entry name" value="P-phosphate_BS"/>
</dbReference>
<reference evidence="5" key="1">
    <citation type="submission" date="2018-06" db="EMBL/GenBank/DDBJ databases">
        <authorList>
            <person name="Zhirakovskaya E."/>
        </authorList>
    </citation>
    <scope>NUCLEOTIDE SEQUENCE</scope>
</reference>
<evidence type="ECO:0000259" key="4">
    <source>
        <dbReference type="Pfam" id="PF00291"/>
    </source>
</evidence>
<dbReference type="InterPro" id="IPR050214">
    <property type="entry name" value="Cys_Synth/Cystath_Beta-Synth"/>
</dbReference>
<comment type="similarity">
    <text evidence="2">Belongs to the cysteine synthase/cystathionine beta-synthase family.</text>
</comment>
<dbReference type="InterPro" id="IPR001926">
    <property type="entry name" value="TrpB-like_PALP"/>
</dbReference>
<dbReference type="EC" id="2.5.1.47" evidence="5"/>
<evidence type="ECO:0000313" key="5">
    <source>
        <dbReference type="EMBL" id="VAW40987.1"/>
    </source>
</evidence>
<name>A0A3B0VRA8_9ZZZZ</name>
<sequence length="316" mass="34155">MLSTIEVKQSRLPATTPANSLEAQVGNTPLIRLWNTAVTHNIPDTVAIYAKAEWFNPSGSVKDRAALNIIRTAEENGLLRPSMTLLDSTSGNMGIAYAMLGATRGYHVKLTLPSNASPERIAILKAYGAELILTDPLEGSDGAIVEARKLAAADPTLYYANQYNNSANWQAHYKTTAPEIWQQMDGQITHFVAGLGTSGTFTGTTRRLKLFKPAIQTIAMQPDGPFHGLEGLKHMPSALKPGIYDEQLADEQVAVRTEDAEVMAHFLARHEGLFVGISAAAAVVASINVAKKLAEGVVVTILPDNGFKYLSDKLWE</sequence>
<dbReference type="GO" id="GO:0006535">
    <property type="term" value="P:cysteine biosynthetic process from serine"/>
    <property type="evidence" value="ECO:0007669"/>
    <property type="project" value="InterPro"/>
</dbReference>
<evidence type="ECO:0000256" key="2">
    <source>
        <dbReference type="ARBA" id="ARBA00007103"/>
    </source>
</evidence>
<dbReference type="CDD" id="cd01561">
    <property type="entry name" value="CBS_like"/>
    <property type="match status" value="1"/>
</dbReference>
<organism evidence="5">
    <name type="scientific">hydrothermal vent metagenome</name>
    <dbReference type="NCBI Taxonomy" id="652676"/>
    <lineage>
        <taxon>unclassified sequences</taxon>
        <taxon>metagenomes</taxon>
        <taxon>ecological metagenomes</taxon>
    </lineage>
</organism>
<feature type="domain" description="Tryptophan synthase beta chain-like PALP" evidence="4">
    <location>
        <begin position="23"/>
        <end position="304"/>
    </location>
</feature>
<keyword evidence="3" id="KW-0663">Pyridoxal phosphate</keyword>
<dbReference type="AlphaFoldDB" id="A0A3B0VRA8"/>
<dbReference type="InterPro" id="IPR036052">
    <property type="entry name" value="TrpB-like_PALP_sf"/>
</dbReference>
<dbReference type="FunFam" id="3.40.50.1100:FF:000003">
    <property type="entry name" value="Cystathionine beta-synthase"/>
    <property type="match status" value="1"/>
</dbReference>